<evidence type="ECO:0000256" key="2">
    <source>
        <dbReference type="ARBA" id="ARBA00023002"/>
    </source>
</evidence>
<dbReference type="InterPro" id="IPR046346">
    <property type="entry name" value="Aminoacid_DH-like_N_sf"/>
</dbReference>
<dbReference type="PANTHER" id="PTHR42722">
    <property type="entry name" value="LEUCINE DEHYDROGENASE"/>
    <property type="match status" value="1"/>
</dbReference>
<evidence type="ECO:0000259" key="5">
    <source>
        <dbReference type="SMART" id="SM00839"/>
    </source>
</evidence>
<dbReference type="PANTHER" id="PTHR42722:SF1">
    <property type="entry name" value="VALINE DEHYDROGENASE"/>
    <property type="match status" value="1"/>
</dbReference>
<dbReference type="InterPro" id="IPR006097">
    <property type="entry name" value="Glu/Leu/Phe/Val/Trp_DH_dimer"/>
</dbReference>
<dbReference type="GO" id="GO:0016639">
    <property type="term" value="F:oxidoreductase activity, acting on the CH-NH2 group of donors, NAD or NADP as acceptor"/>
    <property type="evidence" value="ECO:0007669"/>
    <property type="project" value="InterPro"/>
</dbReference>
<dbReference type="SUPFAM" id="SSF53223">
    <property type="entry name" value="Aminoacid dehydrogenase-like, N-terminal domain"/>
    <property type="match status" value="1"/>
</dbReference>
<dbReference type="GO" id="GO:0006520">
    <property type="term" value="P:amino acid metabolic process"/>
    <property type="evidence" value="ECO:0007669"/>
    <property type="project" value="InterPro"/>
</dbReference>
<dbReference type="InterPro" id="IPR006096">
    <property type="entry name" value="Glu/Leu/Phe/Val/Trp_DH_C"/>
</dbReference>
<dbReference type="Pfam" id="PF02812">
    <property type="entry name" value="ELFV_dehydrog_N"/>
    <property type="match status" value="1"/>
</dbReference>
<feature type="region of interest" description="Disordered" evidence="4">
    <location>
        <begin position="1"/>
        <end position="21"/>
    </location>
</feature>
<accession>A0A6J6UKD8</accession>
<evidence type="ECO:0000256" key="3">
    <source>
        <dbReference type="ARBA" id="ARBA00023027"/>
    </source>
</evidence>
<keyword evidence="3" id="KW-0520">NAD</keyword>
<proteinExistence type="inferred from homology"/>
<dbReference type="PIRSF" id="PIRSF000188">
    <property type="entry name" value="Phe_leu_dh"/>
    <property type="match status" value="1"/>
</dbReference>
<dbReference type="SUPFAM" id="SSF51735">
    <property type="entry name" value="NAD(P)-binding Rossmann-fold domains"/>
    <property type="match status" value="1"/>
</dbReference>
<dbReference type="SMART" id="SM00839">
    <property type="entry name" value="ELFV_dehydrog"/>
    <property type="match status" value="1"/>
</dbReference>
<dbReference type="Gene3D" id="3.40.50.720">
    <property type="entry name" value="NAD(P)-binding Rossmann-like Domain"/>
    <property type="match status" value="1"/>
</dbReference>
<organism evidence="6">
    <name type="scientific">freshwater metagenome</name>
    <dbReference type="NCBI Taxonomy" id="449393"/>
    <lineage>
        <taxon>unclassified sequences</taxon>
        <taxon>metagenomes</taxon>
        <taxon>ecological metagenomes</taxon>
    </lineage>
</organism>
<evidence type="ECO:0000256" key="1">
    <source>
        <dbReference type="ARBA" id="ARBA00006382"/>
    </source>
</evidence>
<dbReference type="Pfam" id="PF13241">
    <property type="entry name" value="NAD_binding_7"/>
    <property type="match status" value="1"/>
</dbReference>
<sequence>MPSAVSNDESTNSDDPWSGFEGHEQVITAHDAASGLRVVIAIHSTVLGPALGGTRISEYGGTASPGWAARDDALRLSRAMTYKNALAGLDHGGGKAVILADSSMKSTELLHAYGRVVESLGGRYVTAGDLGMSVADMDVIGETCRWTTGRSPERGGVGDSGILTAVGVWQGMRASADHIWGTPDLAGRHIGVVGAGKVGGRLVEHLRAEGARVTVVEPSRATLDAVASASPGIEVADSLEDLLGRDIDILSPNATGGMITSDVASRLRVALVCGGANNQLAAPEVADQLAAAGVLFAPDFMVNCGGVIQVAEELVGCDLVRARERVERVYDTTERVLRRAKAEGLTPLRAAEAEAEDRIRAAAI</sequence>
<dbReference type="PRINTS" id="PR00082">
    <property type="entry name" value="GLFDHDRGNASE"/>
</dbReference>
<protein>
    <submittedName>
        <fullName evidence="6">Unannotated protein</fullName>
    </submittedName>
</protein>
<keyword evidence="2" id="KW-0560">Oxidoreductase</keyword>
<dbReference type="Gene3D" id="3.40.50.10860">
    <property type="entry name" value="Leucine Dehydrogenase, chain A, domain 1"/>
    <property type="match status" value="1"/>
</dbReference>
<dbReference type="Pfam" id="PF00208">
    <property type="entry name" value="ELFV_dehydrog"/>
    <property type="match status" value="1"/>
</dbReference>
<feature type="domain" description="Glutamate/phenylalanine/leucine/valine/L-tryptophan dehydrogenase C-terminal" evidence="5">
    <location>
        <begin position="161"/>
        <end position="362"/>
    </location>
</feature>
<dbReference type="InterPro" id="IPR036291">
    <property type="entry name" value="NAD(P)-bd_dom_sf"/>
</dbReference>
<dbReference type="InterPro" id="IPR006095">
    <property type="entry name" value="Glu/Leu/Phe/Val/Trp_DH"/>
</dbReference>
<comment type="similarity">
    <text evidence="1">Belongs to the Glu/Leu/Phe/Val dehydrogenases family.</text>
</comment>
<dbReference type="EMBL" id="CAEZYZ010000229">
    <property type="protein sequence ID" value="CAB4759538.1"/>
    <property type="molecule type" value="Genomic_DNA"/>
</dbReference>
<reference evidence="6" key="1">
    <citation type="submission" date="2020-05" db="EMBL/GenBank/DDBJ databases">
        <authorList>
            <person name="Chiriac C."/>
            <person name="Salcher M."/>
            <person name="Ghai R."/>
            <person name="Kavagutti S V."/>
        </authorList>
    </citation>
    <scope>NUCLEOTIDE SEQUENCE</scope>
</reference>
<gene>
    <name evidence="6" type="ORF">UFOPK2810_01269</name>
</gene>
<evidence type="ECO:0000313" key="6">
    <source>
        <dbReference type="EMBL" id="CAB4759538.1"/>
    </source>
</evidence>
<dbReference type="AlphaFoldDB" id="A0A6J6UKD8"/>
<name>A0A6J6UKD8_9ZZZZ</name>
<dbReference type="InterPro" id="IPR016211">
    <property type="entry name" value="Glu/Phe/Leu/Val/Trp_DH_bac/arc"/>
</dbReference>
<evidence type="ECO:0000256" key="4">
    <source>
        <dbReference type="SAM" id="MobiDB-lite"/>
    </source>
</evidence>
<feature type="compositionally biased region" description="Polar residues" evidence="4">
    <location>
        <begin position="1"/>
        <end position="15"/>
    </location>
</feature>